<dbReference type="Pfam" id="PF00171">
    <property type="entry name" value="Aldedh"/>
    <property type="match status" value="2"/>
</dbReference>
<feature type="domain" description="Aldehyde dehydrogenase" evidence="2">
    <location>
        <begin position="28"/>
        <end position="191"/>
    </location>
</feature>
<sequence length="468" mass="50304">MSASIYKDEAGNLVVPCLIDGKPVIQPSTRNFPVYVAAEERVLHHGQTATPELAARAIASAGEVFKMYKRTPVDERYHLLLKAADILESKVEEGANRQSTETSATKTFSLFNAKQLPKICREIAGAMKATLAGEITPTLTGNHQMVFKEPVGAVLLVMPWNGALALPCRGISAALAAGCSVNMIMSERTEAPAVTEAIVSHPSLAKIEFIGSAPVGKQIGAVAAKYLKPVIMELGDQSPLIVLDDADLEKAARDAIAGCVACHGQLCFGTERIIVQRGVKDKFYNLLRAALANAPPMGAAVTKFYAERAKGWVDEAVQKGAEFLAGKSEWTGPASFTPSILINLPKDCYLYDNEGFCPTMFVVEVDTDEEAIVEANSRDGGLSASVYTTNWERGLNMSKSLDFGNVQINLQTNQVEATGPVTGWKASGYGSGFGRYSIEEFIHLKTVAFGPTGIDQLSNSQQGYERMN</sequence>
<dbReference type="AlphaFoldDB" id="A0A8H7N4L8"/>
<evidence type="ECO:0000259" key="2">
    <source>
        <dbReference type="Pfam" id="PF00171"/>
    </source>
</evidence>
<protein>
    <recommendedName>
        <fullName evidence="2">Aldehyde dehydrogenase domain-containing protein</fullName>
    </recommendedName>
</protein>
<reference evidence="3" key="1">
    <citation type="submission" date="2020-10" db="EMBL/GenBank/DDBJ databases">
        <title>High-Quality Genome Resource of Clonostachys rosea strain S41 by Oxford Nanopore Long-Read Sequencing.</title>
        <authorList>
            <person name="Wang H."/>
        </authorList>
    </citation>
    <scope>NUCLEOTIDE SEQUENCE</scope>
    <source>
        <strain evidence="3">S41</strain>
    </source>
</reference>
<dbReference type="PANTHER" id="PTHR43353">
    <property type="entry name" value="SUCCINATE-SEMIALDEHYDE DEHYDROGENASE, MITOCHONDRIAL"/>
    <property type="match status" value="1"/>
</dbReference>
<name>A0A8H7N4L8_BIOOC</name>
<keyword evidence="1" id="KW-0560">Oxidoreductase</keyword>
<evidence type="ECO:0000313" key="4">
    <source>
        <dbReference type="Proteomes" id="UP000616885"/>
    </source>
</evidence>
<dbReference type="InterPro" id="IPR016162">
    <property type="entry name" value="Ald_DH_N"/>
</dbReference>
<dbReference type="InterPro" id="IPR016163">
    <property type="entry name" value="Ald_DH_C"/>
</dbReference>
<evidence type="ECO:0000256" key="1">
    <source>
        <dbReference type="ARBA" id="ARBA00023002"/>
    </source>
</evidence>
<dbReference type="GO" id="GO:0009450">
    <property type="term" value="P:gamma-aminobutyric acid catabolic process"/>
    <property type="evidence" value="ECO:0007669"/>
    <property type="project" value="TreeGrafter"/>
</dbReference>
<dbReference type="SUPFAM" id="SSF53720">
    <property type="entry name" value="ALDH-like"/>
    <property type="match status" value="1"/>
</dbReference>
<dbReference type="GO" id="GO:0004777">
    <property type="term" value="F:succinate-semialdehyde dehydrogenase (NAD+) activity"/>
    <property type="evidence" value="ECO:0007669"/>
    <property type="project" value="TreeGrafter"/>
</dbReference>
<accession>A0A8H7N4L8</accession>
<dbReference type="Proteomes" id="UP000616885">
    <property type="component" value="Unassembled WGS sequence"/>
</dbReference>
<dbReference type="Gene3D" id="3.40.309.10">
    <property type="entry name" value="Aldehyde Dehydrogenase, Chain A, domain 2"/>
    <property type="match status" value="1"/>
</dbReference>
<dbReference type="PANTHER" id="PTHR43353:SF6">
    <property type="entry name" value="CYTOPLASMIC ALDEHYDE DEHYDROGENASE (EUROFUNG)"/>
    <property type="match status" value="1"/>
</dbReference>
<dbReference type="InterPro" id="IPR015590">
    <property type="entry name" value="Aldehyde_DH_dom"/>
</dbReference>
<organism evidence="3 4">
    <name type="scientific">Bionectria ochroleuca</name>
    <name type="common">Gliocladium roseum</name>
    <dbReference type="NCBI Taxonomy" id="29856"/>
    <lineage>
        <taxon>Eukaryota</taxon>
        <taxon>Fungi</taxon>
        <taxon>Dikarya</taxon>
        <taxon>Ascomycota</taxon>
        <taxon>Pezizomycotina</taxon>
        <taxon>Sordariomycetes</taxon>
        <taxon>Hypocreomycetidae</taxon>
        <taxon>Hypocreales</taxon>
        <taxon>Bionectriaceae</taxon>
        <taxon>Clonostachys</taxon>
    </lineage>
</organism>
<feature type="domain" description="Aldehyde dehydrogenase" evidence="2">
    <location>
        <begin position="192"/>
        <end position="447"/>
    </location>
</feature>
<comment type="caution">
    <text evidence="3">The sequence shown here is derived from an EMBL/GenBank/DDBJ whole genome shotgun (WGS) entry which is preliminary data.</text>
</comment>
<dbReference type="InterPro" id="IPR050740">
    <property type="entry name" value="Aldehyde_DH_Superfamily"/>
</dbReference>
<evidence type="ECO:0000313" key="3">
    <source>
        <dbReference type="EMBL" id="KAF9746304.1"/>
    </source>
</evidence>
<gene>
    <name evidence="3" type="ORF">IM811_003209</name>
</gene>
<dbReference type="EMBL" id="JADCTT010000011">
    <property type="protein sequence ID" value="KAF9746304.1"/>
    <property type="molecule type" value="Genomic_DNA"/>
</dbReference>
<dbReference type="InterPro" id="IPR016161">
    <property type="entry name" value="Ald_DH/histidinol_DH"/>
</dbReference>
<dbReference type="Gene3D" id="3.40.605.10">
    <property type="entry name" value="Aldehyde Dehydrogenase, Chain A, domain 1"/>
    <property type="match status" value="2"/>
</dbReference>
<proteinExistence type="predicted"/>